<protein>
    <recommendedName>
        <fullName evidence="3">Amidohydrolase</fullName>
    </recommendedName>
</protein>
<sequence length="46" mass="5464">MSTNVKEKIAQYEDYLINTRRYLHENPEISGVEFETAAFLKMKLKN</sequence>
<gene>
    <name evidence="1" type="ORF">NRE15_14435</name>
</gene>
<dbReference type="Proteomes" id="UP001315967">
    <property type="component" value="Chromosome"/>
</dbReference>
<accession>A0ABY5P628</accession>
<name>A0ABY5P628_9LACT</name>
<proteinExistence type="predicted"/>
<dbReference type="EMBL" id="CP102453">
    <property type="protein sequence ID" value="UUX34060.1"/>
    <property type="molecule type" value="Genomic_DNA"/>
</dbReference>
<reference evidence="1 2" key="1">
    <citation type="submission" date="2022-08" db="EMBL/GenBank/DDBJ databases">
        <title>Aerococcaceae sp. nov isolated from spoiled eye mask.</title>
        <authorList>
            <person name="Zhou G."/>
            <person name="Xie X.-B."/>
            <person name="Shi Q.-S."/>
            <person name="Wang Y.-S."/>
            <person name="Wen X."/>
            <person name="Peng H."/>
            <person name="Yang X.-J."/>
            <person name="Tao H.-B."/>
            <person name="Huang X.-M."/>
        </authorList>
    </citation>
    <scope>NUCLEOTIDE SEQUENCE [LARGE SCALE GENOMIC DNA]</scope>
    <source>
        <strain evidence="2">DM20194951</strain>
    </source>
</reference>
<dbReference type="SUPFAM" id="SSF53187">
    <property type="entry name" value="Zn-dependent exopeptidases"/>
    <property type="match status" value="1"/>
</dbReference>
<dbReference type="RefSeq" id="WP_313793562.1">
    <property type="nucleotide sequence ID" value="NZ_CP102453.1"/>
</dbReference>
<dbReference type="Gene3D" id="3.40.630.10">
    <property type="entry name" value="Zn peptidases"/>
    <property type="match status" value="1"/>
</dbReference>
<evidence type="ECO:0008006" key="3">
    <source>
        <dbReference type="Google" id="ProtNLM"/>
    </source>
</evidence>
<evidence type="ECO:0000313" key="2">
    <source>
        <dbReference type="Proteomes" id="UP001315967"/>
    </source>
</evidence>
<evidence type="ECO:0000313" key="1">
    <source>
        <dbReference type="EMBL" id="UUX34060.1"/>
    </source>
</evidence>
<organism evidence="1 2">
    <name type="scientific">Fundicoccus culcitae</name>
    <dbReference type="NCBI Taxonomy" id="2969821"/>
    <lineage>
        <taxon>Bacteria</taxon>
        <taxon>Bacillati</taxon>
        <taxon>Bacillota</taxon>
        <taxon>Bacilli</taxon>
        <taxon>Lactobacillales</taxon>
        <taxon>Aerococcaceae</taxon>
        <taxon>Fundicoccus</taxon>
    </lineage>
</organism>
<keyword evidence="2" id="KW-1185">Reference proteome</keyword>